<dbReference type="PIRSF" id="PIRSF015380">
    <property type="entry name" value="Site-sp_rcmb"/>
    <property type="match status" value="1"/>
</dbReference>
<comment type="subcellular location">
    <subcellularLocation>
        <location evidence="1">Membrane</location>
        <topology evidence="1">Multi-pass membrane protein</topology>
    </subcellularLocation>
</comment>
<evidence type="ECO:0000256" key="4">
    <source>
        <dbReference type="ARBA" id="ARBA00023136"/>
    </source>
</evidence>
<evidence type="ECO:0000256" key="5">
    <source>
        <dbReference type="SAM" id="Phobius"/>
    </source>
</evidence>
<dbReference type="Proteomes" id="UP001331561">
    <property type="component" value="Unassembled WGS sequence"/>
</dbReference>
<dbReference type="Gene3D" id="1.20.1080.10">
    <property type="entry name" value="Glycerol uptake facilitator protein"/>
    <property type="match status" value="1"/>
</dbReference>
<sequence length="680" mass="76414">MIALHPLLEDIARRYPPGVARAEAADNDAAQLVQLMRHLRPARGEPTEQREGRIRLLIDVLRSRPQLAAGLREYLSSLLAARNHFFVYAESGILGNTGFFTELRQRIGNRLLPPALDPRFLRDLIEEVFEHSDDAEWLASTPRELWAELLHTIGFSTETPTAGQIQIRKEMCESLRVLTVRLAALGLEPDLVRYYPALSEYESPFLAQQREFETVIVSMQGALLGESDEWPDSAHADVLLQQCCDALVRIRKLSHEAGAAVRLSWHLTRAFQIIERMREMLALLMPSPREERVQIAFDFFFYLVKAECRRHSVRELVTSVTDLLSLQVTEHASKTGEHYVTRDRSEFYAMFRAAAGAGIIVGFMALIKMLIAMLHLPPLWEALGFSLNYGLGFVLVHLLGFTIATKQPAMTAATLAAALDPRKHGTSRVEEMSELIVQVCRSQFIAIAGNVLLAFLTSLGIAYAWVQIFGVPAASVEKARSMLHDLHPLFSMALPHAAIAGVCLFLSGLVTGYYDNKAIYNRVPDRLRRVRWLRRLLGEVRLERLAVYVEHNLGALAGNFIFGFMLGCMGTLGFLLGLPLDIRHVTFGAANLAYGLQALDFQVFWTEALVCAVGVILIGMTNLAVSFSLAMNVALKSRRVRFSDTKGLLRLLLRRFVRRPRDFFWPPKEAKVKEVQALEE</sequence>
<feature type="transmembrane region" description="Helical" evidence="5">
    <location>
        <begin position="486"/>
        <end position="514"/>
    </location>
</feature>
<reference evidence="6 7" key="1">
    <citation type="submission" date="2024-01" db="EMBL/GenBank/DDBJ databases">
        <title>Uliginosibacterium soil sp. nov.</title>
        <authorList>
            <person name="Lv Y."/>
        </authorList>
    </citation>
    <scope>NUCLEOTIDE SEQUENCE [LARGE SCALE GENOMIC DNA]</scope>
    <source>
        <strain evidence="6 7">H3</strain>
    </source>
</reference>
<gene>
    <name evidence="6" type="ORF">VVD49_02750</name>
</gene>
<feature type="transmembrane region" description="Helical" evidence="5">
    <location>
        <begin position="382"/>
        <end position="404"/>
    </location>
</feature>
<dbReference type="RefSeq" id="WP_327597595.1">
    <property type="nucleotide sequence ID" value="NZ_JAYXHS010000001.1"/>
</dbReference>
<organism evidence="6 7">
    <name type="scientific">Uliginosibacterium silvisoli</name>
    <dbReference type="NCBI Taxonomy" id="3114758"/>
    <lineage>
        <taxon>Bacteria</taxon>
        <taxon>Pseudomonadati</taxon>
        <taxon>Pseudomonadota</taxon>
        <taxon>Betaproteobacteria</taxon>
        <taxon>Rhodocyclales</taxon>
        <taxon>Zoogloeaceae</taxon>
        <taxon>Uliginosibacterium</taxon>
    </lineage>
</organism>
<keyword evidence="4 5" id="KW-0472">Membrane</keyword>
<feature type="transmembrane region" description="Helical" evidence="5">
    <location>
        <begin position="553"/>
        <end position="576"/>
    </location>
</feature>
<evidence type="ECO:0000256" key="3">
    <source>
        <dbReference type="ARBA" id="ARBA00022989"/>
    </source>
</evidence>
<dbReference type="InterPro" id="IPR011385">
    <property type="entry name" value="Site-sp_rcmbase"/>
</dbReference>
<protein>
    <submittedName>
        <fullName evidence="6">Site-specific recombinase</fullName>
    </submittedName>
</protein>
<dbReference type="Pfam" id="PF10136">
    <property type="entry name" value="SpecificRecomb"/>
    <property type="match status" value="1"/>
</dbReference>
<evidence type="ECO:0000313" key="7">
    <source>
        <dbReference type="Proteomes" id="UP001331561"/>
    </source>
</evidence>
<feature type="transmembrane region" description="Helical" evidence="5">
    <location>
        <begin position="604"/>
        <end position="631"/>
    </location>
</feature>
<keyword evidence="7" id="KW-1185">Reference proteome</keyword>
<evidence type="ECO:0000313" key="6">
    <source>
        <dbReference type="EMBL" id="MEC5384622.1"/>
    </source>
</evidence>
<keyword evidence="2 5" id="KW-0812">Transmembrane</keyword>
<accession>A0ABU6JZM2</accession>
<comment type="caution">
    <text evidence="6">The sequence shown here is derived from an EMBL/GenBank/DDBJ whole genome shotgun (WGS) entry which is preliminary data.</text>
</comment>
<dbReference type="EMBL" id="JAYXHS010000001">
    <property type="protein sequence ID" value="MEC5384622.1"/>
    <property type="molecule type" value="Genomic_DNA"/>
</dbReference>
<evidence type="ECO:0000256" key="2">
    <source>
        <dbReference type="ARBA" id="ARBA00022692"/>
    </source>
</evidence>
<feature type="transmembrane region" description="Helical" evidence="5">
    <location>
        <begin position="444"/>
        <end position="466"/>
    </location>
</feature>
<feature type="transmembrane region" description="Helical" evidence="5">
    <location>
        <begin position="353"/>
        <end position="376"/>
    </location>
</feature>
<keyword evidence="3 5" id="KW-1133">Transmembrane helix</keyword>
<evidence type="ECO:0000256" key="1">
    <source>
        <dbReference type="ARBA" id="ARBA00004141"/>
    </source>
</evidence>
<proteinExistence type="predicted"/>
<name>A0ABU6JZM2_9RHOO</name>
<dbReference type="InterPro" id="IPR023271">
    <property type="entry name" value="Aquaporin-like"/>
</dbReference>